<accession>A0ABD3X429</accession>
<sequence>DLCEADNTGSNLSLRISSNGYLTGDMLLRLPSMRSVYLDPYTGMLSIDQIPGLTEPWQTLLSDGSNIPHDLFIPTLLELYRDNKGQTVTLNAPQQMGEEPYSRMKMVWLHWAGASGEKAKINLFQLIKSERKTTVDKTIEDMAGKTQKEKAEMKKICQLCYDHNYICSINNIERAMQSLAASESQDNRRKKKKPTKRKKYFYLVDTQFFVALHKNKRVGANIVLDVTADGIHEFVLGLFSTEGEKLDEIFKKNDIIHHEKQMCVVGSAVYAVGKALDSIFCKCSGSSDPVEKWPFLDYDAPEKEINSIQIMADELLLIYSKMGVSFMNPQNLELIPIQIGQKGSLTLTEDSKIILGNFERFSILGTKTWQEEDKKITHVGLGLNHHLIVMEMTSYPISFECSETMCGLPICQNTLKLIFTIPMPGVPMEICFINRSVGFFVSFTQHLNCTSYYQEMILQIDYYGKLRGVLPCLGPGPRSFFKCYLHGDPDLQAINRDQGQAGIYVYLRDGHDGIMAIRPAM</sequence>
<organism evidence="1 2">
    <name type="scientific">Sinanodonta woodiana</name>
    <name type="common">Chinese pond mussel</name>
    <name type="synonym">Anodonta woodiana</name>
    <dbReference type="NCBI Taxonomy" id="1069815"/>
    <lineage>
        <taxon>Eukaryota</taxon>
        <taxon>Metazoa</taxon>
        <taxon>Spiralia</taxon>
        <taxon>Lophotrochozoa</taxon>
        <taxon>Mollusca</taxon>
        <taxon>Bivalvia</taxon>
        <taxon>Autobranchia</taxon>
        <taxon>Heteroconchia</taxon>
        <taxon>Palaeoheterodonta</taxon>
        <taxon>Unionida</taxon>
        <taxon>Unionoidea</taxon>
        <taxon>Unionidae</taxon>
        <taxon>Unioninae</taxon>
        <taxon>Sinanodonta</taxon>
    </lineage>
</organism>
<dbReference type="AlphaFoldDB" id="A0ABD3X429"/>
<dbReference type="EMBL" id="JBJQND010000004">
    <property type="protein sequence ID" value="KAL3881004.1"/>
    <property type="molecule type" value="Genomic_DNA"/>
</dbReference>
<evidence type="ECO:0000313" key="2">
    <source>
        <dbReference type="Proteomes" id="UP001634394"/>
    </source>
</evidence>
<keyword evidence="2" id="KW-1185">Reference proteome</keyword>
<name>A0ABD3X429_SINWO</name>
<reference evidence="1 2" key="1">
    <citation type="submission" date="2024-11" db="EMBL/GenBank/DDBJ databases">
        <title>Chromosome-level genome assembly of the freshwater bivalve Anodonta woodiana.</title>
        <authorList>
            <person name="Chen X."/>
        </authorList>
    </citation>
    <scope>NUCLEOTIDE SEQUENCE [LARGE SCALE GENOMIC DNA]</scope>
    <source>
        <strain evidence="1">MN2024</strain>
        <tissue evidence="1">Gills</tissue>
    </source>
</reference>
<comment type="caution">
    <text evidence="1">The sequence shown here is derived from an EMBL/GenBank/DDBJ whole genome shotgun (WGS) entry which is preliminary data.</text>
</comment>
<evidence type="ECO:0000313" key="1">
    <source>
        <dbReference type="EMBL" id="KAL3881004.1"/>
    </source>
</evidence>
<gene>
    <name evidence="1" type="ORF">ACJMK2_033205</name>
</gene>
<feature type="non-terminal residue" evidence="1">
    <location>
        <position position="1"/>
    </location>
</feature>
<dbReference type="Proteomes" id="UP001634394">
    <property type="component" value="Unassembled WGS sequence"/>
</dbReference>
<proteinExistence type="predicted"/>
<protein>
    <submittedName>
        <fullName evidence="1">Uncharacterized protein</fullName>
    </submittedName>
</protein>